<keyword evidence="2" id="KW-1185">Reference proteome</keyword>
<proteinExistence type="predicted"/>
<name>A0ABW3DJ35_9ACTN</name>
<evidence type="ECO:0000313" key="1">
    <source>
        <dbReference type="EMBL" id="MFD0882984.1"/>
    </source>
</evidence>
<evidence type="ECO:0000313" key="2">
    <source>
        <dbReference type="Proteomes" id="UP001597024"/>
    </source>
</evidence>
<gene>
    <name evidence="1" type="ORF">ACFQ08_00165</name>
</gene>
<comment type="caution">
    <text evidence="1">The sequence shown here is derived from an EMBL/GenBank/DDBJ whole genome shotgun (WGS) entry which is preliminary data.</text>
</comment>
<reference evidence="2" key="1">
    <citation type="journal article" date="2019" name="Int. J. Syst. Evol. Microbiol.">
        <title>The Global Catalogue of Microorganisms (GCM) 10K type strain sequencing project: providing services to taxonomists for standard genome sequencing and annotation.</title>
        <authorList>
            <consortium name="The Broad Institute Genomics Platform"/>
            <consortium name="The Broad Institute Genome Sequencing Center for Infectious Disease"/>
            <person name="Wu L."/>
            <person name="Ma J."/>
        </authorList>
    </citation>
    <scope>NUCLEOTIDE SEQUENCE [LARGE SCALE GENOMIC DNA]</scope>
    <source>
        <strain evidence="2">CCUG 62974</strain>
    </source>
</reference>
<sequence>MRLGSFRPGGNVTVTVTCRVRMTDLAMVRLPGSTALTSTFVVPIDYWRSR</sequence>
<dbReference type="EMBL" id="JBHTHX010000001">
    <property type="protein sequence ID" value="MFD0882984.1"/>
    <property type="molecule type" value="Genomic_DNA"/>
</dbReference>
<protein>
    <submittedName>
        <fullName evidence="1">Uncharacterized protein</fullName>
    </submittedName>
</protein>
<dbReference type="Proteomes" id="UP001597024">
    <property type="component" value="Unassembled WGS sequence"/>
</dbReference>
<organism evidence="1 2">
    <name type="scientific">Streptosporangium algeriense</name>
    <dbReference type="NCBI Taxonomy" id="1682748"/>
    <lineage>
        <taxon>Bacteria</taxon>
        <taxon>Bacillati</taxon>
        <taxon>Actinomycetota</taxon>
        <taxon>Actinomycetes</taxon>
        <taxon>Streptosporangiales</taxon>
        <taxon>Streptosporangiaceae</taxon>
        <taxon>Streptosporangium</taxon>
    </lineage>
</organism>
<accession>A0ABW3DJ35</accession>